<accession>A0A1C3PBR8</accession>
<evidence type="ECO:0000259" key="1">
    <source>
        <dbReference type="PROSITE" id="PS50056"/>
    </source>
</evidence>
<dbReference type="SUPFAM" id="SSF52799">
    <property type="entry name" value="(Phosphotyrosine protein) phosphatases II"/>
    <property type="match status" value="1"/>
</dbReference>
<dbReference type="InterPro" id="IPR029021">
    <property type="entry name" value="Prot-tyrosine_phosphatase-like"/>
</dbReference>
<proteinExistence type="predicted"/>
<evidence type="ECO:0000313" key="3">
    <source>
        <dbReference type="Proteomes" id="UP000199013"/>
    </source>
</evidence>
<dbReference type="PROSITE" id="PS00383">
    <property type="entry name" value="TYR_PHOSPHATASE_1"/>
    <property type="match status" value="1"/>
</dbReference>
<evidence type="ECO:0000313" key="2">
    <source>
        <dbReference type="EMBL" id="SBW27263.1"/>
    </source>
</evidence>
<dbReference type="Proteomes" id="UP000199013">
    <property type="component" value="Unassembled WGS sequence"/>
</dbReference>
<organism evidence="2 3">
    <name type="scientific">Candidatus Protofrankia californiensis</name>
    <dbReference type="NCBI Taxonomy" id="1839754"/>
    <lineage>
        <taxon>Bacteria</taxon>
        <taxon>Bacillati</taxon>
        <taxon>Actinomycetota</taxon>
        <taxon>Actinomycetes</taxon>
        <taxon>Frankiales</taxon>
        <taxon>Frankiaceae</taxon>
        <taxon>Protofrankia</taxon>
    </lineage>
</organism>
<keyword evidence="3" id="KW-1185">Reference proteome</keyword>
<name>A0A1C3PBR8_9ACTN</name>
<protein>
    <submittedName>
        <fullName evidence="2">Protein tyrosine/serine phosphatase</fullName>
    </submittedName>
</protein>
<dbReference type="Gene3D" id="3.90.190.10">
    <property type="entry name" value="Protein tyrosine phosphatase superfamily"/>
    <property type="match status" value="1"/>
</dbReference>
<dbReference type="InterPro" id="IPR000387">
    <property type="entry name" value="Tyr_Pase_dom"/>
</dbReference>
<dbReference type="EMBL" id="FLUV01002198">
    <property type="protein sequence ID" value="SBW27263.1"/>
    <property type="molecule type" value="Genomic_DNA"/>
</dbReference>
<dbReference type="InterPro" id="IPR016130">
    <property type="entry name" value="Tyr_Pase_AS"/>
</dbReference>
<dbReference type="AlphaFoldDB" id="A0A1C3PBR8"/>
<sequence>MADDPRYPLIVADRASQDRVEHYLDYLRKAPDAVAGALRLLAGPGCLPALFHCAAGKDRTGVLAAVVLDIAGVERDAVIADYVASNERIDRVDLRLARRPTYDRARSMARTDGMSCRPEVISRFLIAIDDTWGGAAGWARHAGVSDVALRSLRANLID</sequence>
<gene>
    <name evidence="2" type="ORF">FDG2_5242</name>
</gene>
<dbReference type="PROSITE" id="PS50056">
    <property type="entry name" value="TYR_PHOSPHATASE_2"/>
    <property type="match status" value="1"/>
</dbReference>
<dbReference type="GO" id="GO:0004721">
    <property type="term" value="F:phosphoprotein phosphatase activity"/>
    <property type="evidence" value="ECO:0007669"/>
    <property type="project" value="InterPro"/>
</dbReference>
<feature type="domain" description="Tyrosine specific protein phosphatases" evidence="1">
    <location>
        <begin position="21"/>
        <end position="68"/>
    </location>
</feature>
<dbReference type="Pfam" id="PF13350">
    <property type="entry name" value="Y_phosphatase3"/>
    <property type="match status" value="1"/>
</dbReference>
<reference evidence="3" key="1">
    <citation type="submission" date="2016-02" db="EMBL/GenBank/DDBJ databases">
        <authorList>
            <person name="Wibberg D."/>
        </authorList>
    </citation>
    <scope>NUCLEOTIDE SEQUENCE [LARGE SCALE GENOMIC DNA]</scope>
</reference>
<dbReference type="InterPro" id="IPR026893">
    <property type="entry name" value="Tyr/Ser_Pase_IphP-type"/>
</dbReference>